<dbReference type="InterPro" id="IPR022083">
    <property type="entry name" value="KBP"/>
</dbReference>
<organism evidence="1 2">
    <name type="scientific">Ooceraea biroi</name>
    <name type="common">Clonal raider ant</name>
    <name type="synonym">Cerapachys biroi</name>
    <dbReference type="NCBI Taxonomy" id="2015173"/>
    <lineage>
        <taxon>Eukaryota</taxon>
        <taxon>Metazoa</taxon>
        <taxon>Ecdysozoa</taxon>
        <taxon>Arthropoda</taxon>
        <taxon>Hexapoda</taxon>
        <taxon>Insecta</taxon>
        <taxon>Pterygota</taxon>
        <taxon>Neoptera</taxon>
        <taxon>Endopterygota</taxon>
        <taxon>Hymenoptera</taxon>
        <taxon>Apocrita</taxon>
        <taxon>Aculeata</taxon>
        <taxon>Formicoidea</taxon>
        <taxon>Formicidae</taxon>
        <taxon>Dorylinae</taxon>
        <taxon>Ooceraea</taxon>
    </lineage>
</organism>
<proteinExistence type="predicted"/>
<dbReference type="Pfam" id="PF12309">
    <property type="entry name" value="KBP_C"/>
    <property type="match status" value="1"/>
</dbReference>
<gene>
    <name evidence="1" type="ORF">X777_13826</name>
</gene>
<evidence type="ECO:0000313" key="1">
    <source>
        <dbReference type="EMBL" id="EZA48312.1"/>
    </source>
</evidence>
<dbReference type="Proteomes" id="UP000053097">
    <property type="component" value="Unassembled WGS sequence"/>
</dbReference>
<sequence>MSSRHFAENDSSELSIDTNTVSCFLEPLKNSRRLANLRKTKHLWLREKISSDCTEINSRLPQLYGIIEADELLGLTRQFATIALATIYYNLGIIYKDCLGLQDLQVSLDSLSRSRELLRGNELDCDAILIVVKSLVAMSEIQATQRWLSEAVKLYLQYSKRDNFRSKPIYTYLADVLKQDLRILLILLYEKIIKRMEVIYSASDEMDEWIKTVHDCLNNRVRIIKSLDEACKWSNAAITISTYLINKLRFHEARNCLAAAEYILDSIEENPSYNVIRYTVKNLQAKVANAWLTYTNYILRESCSYLQAQQQTSYVPIQRAPQELLLFTSLRARLGYFTNRITDSRVSNTYGADIVTDFAVDQYMVACTIFSALGNDGDYFIAMSKCALVFKYLASFSTDIDFQIQVYKCQRKFFYDNYSKYVQKARLLPEFVSDLVVILKMWNGHVKDATQKFLSVIEGIEEFPNLYSITQRTLRFIISTLDDYEQIDRVIVI</sequence>
<dbReference type="EMBL" id="KK107648">
    <property type="protein sequence ID" value="EZA48312.1"/>
    <property type="molecule type" value="Genomic_DNA"/>
</dbReference>
<reference evidence="1 2" key="1">
    <citation type="journal article" date="2014" name="Curr. Biol.">
        <title>The genome of the clonal raider ant Cerapachys biroi.</title>
        <authorList>
            <person name="Oxley P.R."/>
            <person name="Ji L."/>
            <person name="Fetter-Pruneda I."/>
            <person name="McKenzie S.K."/>
            <person name="Li C."/>
            <person name="Hu H."/>
            <person name="Zhang G."/>
            <person name="Kronauer D.J."/>
        </authorList>
    </citation>
    <scope>NUCLEOTIDE SEQUENCE [LARGE SCALE GENOMIC DNA]</scope>
</reference>
<name>A0A026VX27_OOCBI</name>
<keyword evidence="2" id="KW-1185">Reference proteome</keyword>
<protein>
    <submittedName>
        <fullName evidence="1">KIF1-binding protein-like protein</fullName>
    </submittedName>
</protein>
<dbReference type="AlphaFoldDB" id="A0A026VX27"/>
<evidence type="ECO:0000313" key="2">
    <source>
        <dbReference type="Proteomes" id="UP000053097"/>
    </source>
</evidence>
<accession>A0A026VX27</accession>